<dbReference type="Pfam" id="PF01266">
    <property type="entry name" value="DAO"/>
    <property type="match status" value="1"/>
</dbReference>
<dbReference type="InterPro" id="IPR006076">
    <property type="entry name" value="FAD-dep_OxRdtase"/>
</dbReference>
<accession>A0A1V6RH01</accession>
<comment type="caution">
    <text evidence="2">The sequence shown here is derived from an EMBL/GenBank/DDBJ whole genome shotgun (WGS) entry which is preliminary data.</text>
</comment>
<protein>
    <recommendedName>
        <fullName evidence="1">FAD dependent oxidoreductase domain-containing protein</fullName>
    </recommendedName>
</protein>
<evidence type="ECO:0000259" key="1">
    <source>
        <dbReference type="Pfam" id="PF01266"/>
    </source>
</evidence>
<organism evidence="2 3">
    <name type="scientific">Penicillium vulpinum</name>
    <dbReference type="NCBI Taxonomy" id="29845"/>
    <lineage>
        <taxon>Eukaryota</taxon>
        <taxon>Fungi</taxon>
        <taxon>Dikarya</taxon>
        <taxon>Ascomycota</taxon>
        <taxon>Pezizomycotina</taxon>
        <taxon>Eurotiomycetes</taxon>
        <taxon>Eurotiomycetidae</taxon>
        <taxon>Eurotiales</taxon>
        <taxon>Aspergillaceae</taxon>
        <taxon>Penicillium</taxon>
    </lineage>
</organism>
<dbReference type="PANTHER" id="PTHR13847">
    <property type="entry name" value="SARCOSINE DEHYDROGENASE-RELATED"/>
    <property type="match status" value="1"/>
</dbReference>
<dbReference type="EMBL" id="MDYP01000047">
    <property type="protein sequence ID" value="OQE00719.1"/>
    <property type="molecule type" value="Genomic_DNA"/>
</dbReference>
<dbReference type="Gene3D" id="3.30.9.10">
    <property type="entry name" value="D-Amino Acid Oxidase, subunit A, domain 2"/>
    <property type="match status" value="1"/>
</dbReference>
<dbReference type="Gene3D" id="3.50.50.60">
    <property type="entry name" value="FAD/NAD(P)-binding domain"/>
    <property type="match status" value="1"/>
</dbReference>
<evidence type="ECO:0000313" key="3">
    <source>
        <dbReference type="Proteomes" id="UP000191518"/>
    </source>
</evidence>
<keyword evidence="3" id="KW-1185">Reference proteome</keyword>
<reference evidence="3" key="1">
    <citation type="journal article" date="2017" name="Nat. Microbiol.">
        <title>Global analysis of biosynthetic gene clusters reveals vast potential of secondary metabolite production in Penicillium species.</title>
        <authorList>
            <person name="Nielsen J.C."/>
            <person name="Grijseels S."/>
            <person name="Prigent S."/>
            <person name="Ji B."/>
            <person name="Dainat J."/>
            <person name="Nielsen K.F."/>
            <person name="Frisvad J.C."/>
            <person name="Workman M."/>
            <person name="Nielsen J."/>
        </authorList>
    </citation>
    <scope>NUCLEOTIDE SEQUENCE [LARGE SCALE GENOMIC DNA]</scope>
    <source>
        <strain evidence="3">IBT 29486</strain>
    </source>
</reference>
<dbReference type="InterPro" id="IPR036188">
    <property type="entry name" value="FAD/NAD-bd_sf"/>
</dbReference>
<name>A0A1V6RH01_9EURO</name>
<dbReference type="STRING" id="29845.A0A1V6RH01"/>
<dbReference type="SUPFAM" id="SSF51905">
    <property type="entry name" value="FAD/NAD(P)-binding domain"/>
    <property type="match status" value="1"/>
</dbReference>
<feature type="domain" description="FAD dependent oxidoreductase" evidence="1">
    <location>
        <begin position="45"/>
        <end position="445"/>
    </location>
</feature>
<gene>
    <name evidence="2" type="ORF">PENVUL_c047G07887</name>
</gene>
<evidence type="ECO:0000313" key="2">
    <source>
        <dbReference type="EMBL" id="OQE00719.1"/>
    </source>
</evidence>
<dbReference type="GO" id="GO:0005737">
    <property type="term" value="C:cytoplasm"/>
    <property type="evidence" value="ECO:0007669"/>
    <property type="project" value="TreeGrafter"/>
</dbReference>
<proteinExistence type="predicted"/>
<dbReference type="Proteomes" id="UP000191518">
    <property type="component" value="Unassembled WGS sequence"/>
</dbReference>
<dbReference type="PANTHER" id="PTHR13847:SF260">
    <property type="entry name" value="FAD DEPENDENT OXIDOREDUCTASE DOMAIN-CONTAINING PROTEIN"/>
    <property type="match status" value="1"/>
</dbReference>
<sequence length="479" mass="52036">MASNIETSRSLPNSTPCLSYWQRTTRAYPNLDANINTTVPSTSKYVVVGSGISGGLTAFSLIEGGAKPEDIVILEAREAASGASSRNAGHVRPGLWTSIGVIMSGSNLEIDAFRGFSAYAKVHGEQQALKIIQDERLVLERVDAFVKKYNVECDFNLTTTFDVCMTPEFAAYEAESLEAFKKAGGDTSHITFYEGDQAKEKTRVPGAVAAYEWPAGSSHPAKLAQFLLQAVISKGTKLFTFCPATEIERSDATPETWKVYTPRGIIEAEKIIHCTNAHAALLLPQLEAYIRPNRAQAHSLVPVPAFSGQRALQHTFSLRFSLLHFYSLIQRKGDGTLVLGVSRSNPTMSPETAAGRFSTDDSRYNDEIAQDALRTFGKMFPAYSSHAAMHGEGLDHAWTGIIAMTTDSVPFVGAIDSLPGQYVCAGFNGHGMARIFTCAPAVAQLVLGKTWGETGLPECFQFSDERLSRLSNGELPSIW</sequence>
<dbReference type="AlphaFoldDB" id="A0A1V6RH01"/>